<keyword evidence="3" id="KW-1185">Reference proteome</keyword>
<evidence type="ECO:0000256" key="1">
    <source>
        <dbReference type="SAM" id="MobiDB-lite"/>
    </source>
</evidence>
<feature type="region of interest" description="Disordered" evidence="1">
    <location>
        <begin position="38"/>
        <end position="66"/>
    </location>
</feature>
<dbReference type="Proteomes" id="UP000638043">
    <property type="component" value="Unassembled WGS sequence"/>
</dbReference>
<evidence type="ECO:0000313" key="3">
    <source>
        <dbReference type="Proteomes" id="UP000638043"/>
    </source>
</evidence>
<evidence type="ECO:0000313" key="2">
    <source>
        <dbReference type="EMBL" id="GGO67260.1"/>
    </source>
</evidence>
<proteinExistence type="predicted"/>
<organism evidence="2 3">
    <name type="scientific">Microbacterium nanhaiense</name>
    <dbReference type="NCBI Taxonomy" id="1301026"/>
    <lineage>
        <taxon>Bacteria</taxon>
        <taxon>Bacillati</taxon>
        <taxon>Actinomycetota</taxon>
        <taxon>Actinomycetes</taxon>
        <taxon>Micrococcales</taxon>
        <taxon>Microbacteriaceae</taxon>
        <taxon>Microbacterium</taxon>
    </lineage>
</organism>
<sequence>MDALRKHREGSGLALTRACAHAYEATRAVLRGSQGYGMGQVSIQGTRSDEHPSRRGVHPRGDPAFRSNEIMDGTFAALLGAASTERILDRAEIEPAFARFVGEEPVRVD</sequence>
<comment type="caution">
    <text evidence="2">The sequence shown here is derived from an EMBL/GenBank/DDBJ whole genome shotgun (WGS) entry which is preliminary data.</text>
</comment>
<name>A0ABQ2N3Y9_9MICO</name>
<gene>
    <name evidence="2" type="ORF">GCM10010910_28640</name>
</gene>
<dbReference type="EMBL" id="BMMQ01000012">
    <property type="protein sequence ID" value="GGO67260.1"/>
    <property type="molecule type" value="Genomic_DNA"/>
</dbReference>
<protein>
    <submittedName>
        <fullName evidence="2">Uncharacterized protein</fullName>
    </submittedName>
</protein>
<accession>A0ABQ2N3Y9</accession>
<reference evidence="3" key="1">
    <citation type="journal article" date="2019" name="Int. J. Syst. Evol. Microbiol.">
        <title>The Global Catalogue of Microorganisms (GCM) 10K type strain sequencing project: providing services to taxonomists for standard genome sequencing and annotation.</title>
        <authorList>
            <consortium name="The Broad Institute Genomics Platform"/>
            <consortium name="The Broad Institute Genome Sequencing Center for Infectious Disease"/>
            <person name="Wu L."/>
            <person name="Ma J."/>
        </authorList>
    </citation>
    <scope>NUCLEOTIDE SEQUENCE [LARGE SCALE GENOMIC DNA]</scope>
    <source>
        <strain evidence="3">CGMCC 4.7181</strain>
    </source>
</reference>
<feature type="compositionally biased region" description="Basic and acidic residues" evidence="1">
    <location>
        <begin position="47"/>
        <end position="63"/>
    </location>
</feature>